<dbReference type="KEGG" id="amon:H9L24_11475"/>
<sequence>MPSSRPPLHAHLHRRISPPRASHWRWAAAWLATFGPAVAQADVVVTAHSQYFRDWTFSEVPLRAGTIAAATPVSGTLGSRTFTIVGTAGTTPALSRFQAGWSSTFLGSTNLPADIGLPSAITTLWEVSKGELVYTFSAPLPSGTTLFSHDFDSGESVEYRFYRCDGSQVDASGFEFLRIANPGGTPSTVSRPAAGAADSVWRIAASDATTGDTTSGLIFRSSQVCRIKTFSNTLAGAGTVDFLLGMPPPPRPGAAQAVPALGAPALALLGAGLAGLAGWRRRRAPHAAPARP</sequence>
<evidence type="ECO:0008006" key="4">
    <source>
        <dbReference type="Google" id="ProtNLM"/>
    </source>
</evidence>
<accession>A0A7H0HB60</accession>
<dbReference type="AlphaFoldDB" id="A0A7H0HB60"/>
<reference evidence="2 3" key="1">
    <citation type="submission" date="2020-08" db="EMBL/GenBank/DDBJ databases">
        <title>Genome sequence of Acidovorax monticola KACC 19171T.</title>
        <authorList>
            <person name="Hyun D.-W."/>
            <person name="Bae J.-W."/>
        </authorList>
    </citation>
    <scope>NUCLEOTIDE SEQUENCE [LARGE SCALE GENOMIC DNA]</scope>
    <source>
        <strain evidence="2 3">KACC 19171</strain>
    </source>
</reference>
<keyword evidence="1" id="KW-1133">Transmembrane helix</keyword>
<gene>
    <name evidence="2" type="ORF">H9L24_11475</name>
</gene>
<evidence type="ECO:0000313" key="3">
    <source>
        <dbReference type="Proteomes" id="UP000516057"/>
    </source>
</evidence>
<keyword evidence="3" id="KW-1185">Reference proteome</keyword>
<dbReference type="EMBL" id="CP060790">
    <property type="protein sequence ID" value="QNP57776.1"/>
    <property type="molecule type" value="Genomic_DNA"/>
</dbReference>
<evidence type="ECO:0000256" key="1">
    <source>
        <dbReference type="SAM" id="Phobius"/>
    </source>
</evidence>
<evidence type="ECO:0000313" key="2">
    <source>
        <dbReference type="EMBL" id="QNP57776.1"/>
    </source>
</evidence>
<organism evidence="2 3">
    <name type="scientific">Paenacidovorax monticola</name>
    <dbReference type="NCBI Taxonomy" id="1926868"/>
    <lineage>
        <taxon>Bacteria</taxon>
        <taxon>Pseudomonadati</taxon>
        <taxon>Pseudomonadota</taxon>
        <taxon>Betaproteobacteria</taxon>
        <taxon>Burkholderiales</taxon>
        <taxon>Comamonadaceae</taxon>
        <taxon>Paenacidovorax</taxon>
    </lineage>
</organism>
<dbReference type="RefSeq" id="WP_187734779.1">
    <property type="nucleotide sequence ID" value="NZ_CP060790.1"/>
</dbReference>
<name>A0A7H0HB60_9BURK</name>
<feature type="transmembrane region" description="Helical" evidence="1">
    <location>
        <begin position="257"/>
        <end position="279"/>
    </location>
</feature>
<keyword evidence="1" id="KW-0812">Transmembrane</keyword>
<dbReference type="Proteomes" id="UP000516057">
    <property type="component" value="Chromosome"/>
</dbReference>
<protein>
    <recommendedName>
        <fullName evidence="4">IPTL-CTERM sorting domain-containing protein</fullName>
    </recommendedName>
</protein>
<keyword evidence="1" id="KW-0472">Membrane</keyword>
<proteinExistence type="predicted"/>